<evidence type="ECO:0000313" key="15">
    <source>
        <dbReference type="Proteomes" id="UP000007089"/>
    </source>
</evidence>
<dbReference type="HOGENOM" id="CLU_019779_0_0_7"/>
<evidence type="ECO:0000256" key="3">
    <source>
        <dbReference type="ARBA" id="ARBA00022527"/>
    </source>
</evidence>
<dbReference type="PANTHER" id="PTHR45723">
    <property type="entry name" value="SERINE/THREONINE-PROTEIN KINASE RIO1"/>
    <property type="match status" value="1"/>
</dbReference>
<keyword evidence="7" id="KW-0418">Kinase</keyword>
<dbReference type="Gene3D" id="1.10.510.10">
    <property type="entry name" value="Transferase(Phosphotransferase) domain 1"/>
    <property type="match status" value="1"/>
</dbReference>
<keyword evidence="3" id="KW-0723">Serine/threonine-protein kinase</keyword>
<dbReference type="SMART" id="SM00090">
    <property type="entry name" value="RIO"/>
    <property type="match status" value="1"/>
</dbReference>
<dbReference type="Pfam" id="PF01163">
    <property type="entry name" value="RIO1"/>
    <property type="match status" value="1"/>
</dbReference>
<evidence type="ECO:0000256" key="5">
    <source>
        <dbReference type="ARBA" id="ARBA00022723"/>
    </source>
</evidence>
<evidence type="ECO:0000256" key="11">
    <source>
        <dbReference type="ARBA" id="ARBA00048679"/>
    </source>
</evidence>
<evidence type="ECO:0000256" key="7">
    <source>
        <dbReference type="ARBA" id="ARBA00022777"/>
    </source>
</evidence>
<feature type="compositionally biased region" description="Basic and acidic residues" evidence="12">
    <location>
        <begin position="327"/>
        <end position="361"/>
    </location>
</feature>
<dbReference type="InterPro" id="IPR008266">
    <property type="entry name" value="Tyr_kinase_AS"/>
</dbReference>
<comment type="catalytic activity">
    <reaction evidence="11">
        <text>L-seryl-[protein] + ATP = O-phospho-L-seryl-[protein] + ADP + H(+)</text>
        <dbReference type="Rhea" id="RHEA:17989"/>
        <dbReference type="Rhea" id="RHEA-COMP:9863"/>
        <dbReference type="Rhea" id="RHEA-COMP:11604"/>
        <dbReference type="ChEBI" id="CHEBI:15378"/>
        <dbReference type="ChEBI" id="CHEBI:29999"/>
        <dbReference type="ChEBI" id="CHEBI:30616"/>
        <dbReference type="ChEBI" id="CHEBI:83421"/>
        <dbReference type="ChEBI" id="CHEBI:456216"/>
        <dbReference type="EC" id="2.7.11.1"/>
    </reaction>
</comment>
<keyword evidence="6" id="KW-0547">Nucleotide-binding</keyword>
<accession>B8J6B4</accession>
<comment type="catalytic activity">
    <reaction evidence="10">
        <text>L-threonyl-[protein] + ATP = O-phospho-L-threonyl-[protein] + ADP + H(+)</text>
        <dbReference type="Rhea" id="RHEA:46608"/>
        <dbReference type="Rhea" id="RHEA-COMP:11060"/>
        <dbReference type="Rhea" id="RHEA-COMP:11605"/>
        <dbReference type="ChEBI" id="CHEBI:15378"/>
        <dbReference type="ChEBI" id="CHEBI:30013"/>
        <dbReference type="ChEBI" id="CHEBI:30616"/>
        <dbReference type="ChEBI" id="CHEBI:61977"/>
        <dbReference type="ChEBI" id="CHEBI:456216"/>
        <dbReference type="EC" id="2.7.11.1"/>
    </reaction>
</comment>
<evidence type="ECO:0000256" key="9">
    <source>
        <dbReference type="ARBA" id="ARBA00022842"/>
    </source>
</evidence>
<keyword evidence="4" id="KW-0808">Transferase</keyword>
<keyword evidence="8" id="KW-0067">ATP-binding</keyword>
<dbReference type="KEGG" id="acp:A2cp1_1753"/>
<keyword evidence="9" id="KW-0460">Magnesium</keyword>
<feature type="compositionally biased region" description="Basic and acidic residues" evidence="12">
    <location>
        <begin position="371"/>
        <end position="386"/>
    </location>
</feature>
<feature type="compositionally biased region" description="Low complexity" evidence="12">
    <location>
        <begin position="272"/>
        <end position="281"/>
    </location>
</feature>
<dbReference type="Proteomes" id="UP000007089">
    <property type="component" value="Chromosome"/>
</dbReference>
<proteinExistence type="inferred from homology"/>
<evidence type="ECO:0000256" key="4">
    <source>
        <dbReference type="ARBA" id="ARBA00022679"/>
    </source>
</evidence>
<evidence type="ECO:0000256" key="2">
    <source>
        <dbReference type="ARBA" id="ARBA00012513"/>
    </source>
</evidence>
<evidence type="ECO:0000256" key="1">
    <source>
        <dbReference type="ARBA" id="ARBA00009196"/>
    </source>
</evidence>
<dbReference type="GO" id="GO:0005524">
    <property type="term" value="F:ATP binding"/>
    <property type="evidence" value="ECO:0007669"/>
    <property type="project" value="UniProtKB-KW"/>
</dbReference>
<name>B8J6B4_ANAD2</name>
<feature type="compositionally biased region" description="Pro residues" evidence="12">
    <location>
        <begin position="282"/>
        <end position="302"/>
    </location>
</feature>
<comment type="similarity">
    <text evidence="1">Belongs to the protein kinase superfamily. RIO-type Ser/Thr kinase family.</text>
</comment>
<organism evidence="14 15">
    <name type="scientific">Anaeromyxobacter dehalogenans (strain ATCC BAA-258 / DSM 21875 / 2CP-1)</name>
    <dbReference type="NCBI Taxonomy" id="455488"/>
    <lineage>
        <taxon>Bacteria</taxon>
        <taxon>Pseudomonadati</taxon>
        <taxon>Myxococcota</taxon>
        <taxon>Myxococcia</taxon>
        <taxon>Myxococcales</taxon>
        <taxon>Cystobacterineae</taxon>
        <taxon>Anaeromyxobacteraceae</taxon>
        <taxon>Anaeromyxobacter</taxon>
    </lineage>
</organism>
<dbReference type="GO" id="GO:0004674">
    <property type="term" value="F:protein serine/threonine kinase activity"/>
    <property type="evidence" value="ECO:0007669"/>
    <property type="project" value="UniProtKB-KW"/>
</dbReference>
<dbReference type="EC" id="2.7.11.1" evidence="2"/>
<dbReference type="RefSeq" id="WP_012633021.1">
    <property type="nucleotide sequence ID" value="NC_011891.1"/>
</dbReference>
<evidence type="ECO:0000256" key="6">
    <source>
        <dbReference type="ARBA" id="ARBA00022741"/>
    </source>
</evidence>
<reference evidence="14" key="1">
    <citation type="submission" date="2009-01" db="EMBL/GenBank/DDBJ databases">
        <title>Complete sequence of Anaeromyxobacter dehalogenans 2CP-1.</title>
        <authorList>
            <consortium name="US DOE Joint Genome Institute"/>
            <person name="Lucas S."/>
            <person name="Copeland A."/>
            <person name="Lapidus A."/>
            <person name="Glavina del Rio T."/>
            <person name="Dalin E."/>
            <person name="Tice H."/>
            <person name="Bruce D."/>
            <person name="Goodwin L."/>
            <person name="Pitluck S."/>
            <person name="Saunders E."/>
            <person name="Brettin T."/>
            <person name="Detter J.C."/>
            <person name="Han C."/>
            <person name="Larimer F."/>
            <person name="Land M."/>
            <person name="Hauser L."/>
            <person name="Kyrpides N."/>
            <person name="Ovchinnikova G."/>
            <person name="Beliaev A.S."/>
            <person name="Richardson P."/>
        </authorList>
    </citation>
    <scope>NUCLEOTIDE SEQUENCE</scope>
    <source>
        <strain evidence="14">2CP-1</strain>
    </source>
</reference>
<dbReference type="InterPro" id="IPR000687">
    <property type="entry name" value="RIO_kinase"/>
</dbReference>
<dbReference type="EMBL" id="CP001359">
    <property type="protein sequence ID" value="ACL65095.1"/>
    <property type="molecule type" value="Genomic_DNA"/>
</dbReference>
<feature type="region of interest" description="Disordered" evidence="12">
    <location>
        <begin position="240"/>
        <end position="417"/>
    </location>
</feature>
<dbReference type="InterPro" id="IPR018934">
    <property type="entry name" value="RIO_dom"/>
</dbReference>
<keyword evidence="5" id="KW-0479">Metal-binding</keyword>
<dbReference type="Gene3D" id="3.30.200.20">
    <property type="entry name" value="Phosphorylase Kinase, domain 1"/>
    <property type="match status" value="1"/>
</dbReference>
<dbReference type="GO" id="GO:0046872">
    <property type="term" value="F:metal ion binding"/>
    <property type="evidence" value="ECO:0007669"/>
    <property type="project" value="UniProtKB-KW"/>
</dbReference>
<feature type="compositionally biased region" description="Low complexity" evidence="12">
    <location>
        <begin position="303"/>
        <end position="321"/>
    </location>
</feature>
<protein>
    <recommendedName>
        <fullName evidence="2">non-specific serine/threonine protein kinase</fullName>
        <ecNumber evidence="2">2.7.11.1</ecNumber>
    </recommendedName>
</protein>
<sequence>MHDPLAPLLADGVVEAVGARLKTGKEAEVWLVQSGGEVVAAKVYKARQTRTFRNDAAYREGRRVRDSRTQRAMDRGSRFGQAAAEEAWKAREADALHALHAAGVRVPRPVLFYEGVLLMELVVGPDGHPAPRLVDARVPRERAAALYADLRAQAVRMLCCDLIHGDLSPYNVLLGHDGPVVIDFPQVVGAAHNGQAEAFFRRDLENLRRFFAALDPALHAAAGDAREIWRAYVRRELTPDFVPSGRAPEPAPRAPAHPSARAGGHGQPPRPHAAAPRAAPAHPAPGPAHPTPAPTHPAPPRAAPAHGDAPQRRGPGNRQRGPGAGDRGGRPSDRGARPADRGGRPADRREHGGDRGGERRRAGAAAGPEVIRVERLPLAAPRDRPGHAQPRPGSGAPSQHGRGPGPRPGAPRRGPRR</sequence>
<dbReference type="InterPro" id="IPR011009">
    <property type="entry name" value="Kinase-like_dom_sf"/>
</dbReference>
<evidence type="ECO:0000256" key="12">
    <source>
        <dbReference type="SAM" id="MobiDB-lite"/>
    </source>
</evidence>
<evidence type="ECO:0000256" key="8">
    <source>
        <dbReference type="ARBA" id="ARBA00022840"/>
    </source>
</evidence>
<dbReference type="InterPro" id="IPR051272">
    <property type="entry name" value="RIO-type_Ser/Thr_kinase"/>
</dbReference>
<feature type="domain" description="RIO kinase" evidence="13">
    <location>
        <begin position="3"/>
        <end position="234"/>
    </location>
</feature>
<dbReference type="SUPFAM" id="SSF56112">
    <property type="entry name" value="Protein kinase-like (PK-like)"/>
    <property type="match status" value="1"/>
</dbReference>
<dbReference type="PROSITE" id="PS00109">
    <property type="entry name" value="PROTEIN_KINASE_TYR"/>
    <property type="match status" value="1"/>
</dbReference>
<evidence type="ECO:0000256" key="10">
    <source>
        <dbReference type="ARBA" id="ARBA00047899"/>
    </source>
</evidence>
<evidence type="ECO:0000313" key="14">
    <source>
        <dbReference type="EMBL" id="ACL65095.1"/>
    </source>
</evidence>
<keyword evidence="15" id="KW-1185">Reference proteome</keyword>
<gene>
    <name evidence="14" type="ordered locus">A2cp1_1753</name>
</gene>
<dbReference type="AlphaFoldDB" id="B8J6B4"/>
<evidence type="ECO:0000259" key="13">
    <source>
        <dbReference type="SMART" id="SM00090"/>
    </source>
</evidence>